<dbReference type="Proteomes" id="UP000789759">
    <property type="component" value="Unassembled WGS sequence"/>
</dbReference>
<protein>
    <submittedName>
        <fullName evidence="3">14143_t:CDS:1</fullName>
    </submittedName>
</protein>
<dbReference type="EMBL" id="CAJVQA010019688">
    <property type="protein sequence ID" value="CAG8760166.1"/>
    <property type="molecule type" value="Genomic_DNA"/>
</dbReference>
<name>A0A9N9J204_9GLOM</name>
<evidence type="ECO:0000313" key="4">
    <source>
        <dbReference type="Proteomes" id="UP000789759"/>
    </source>
</evidence>
<feature type="non-terminal residue" evidence="3">
    <location>
        <position position="228"/>
    </location>
</feature>
<dbReference type="PANTHER" id="PTHR31569:SF4">
    <property type="entry name" value="SWIM-TYPE DOMAIN-CONTAINING PROTEIN"/>
    <property type="match status" value="1"/>
</dbReference>
<reference evidence="3" key="1">
    <citation type="submission" date="2021-06" db="EMBL/GenBank/DDBJ databases">
        <authorList>
            <person name="Kallberg Y."/>
            <person name="Tangrot J."/>
            <person name="Rosling A."/>
        </authorList>
    </citation>
    <scope>NUCLEOTIDE SEQUENCE</scope>
    <source>
        <strain evidence="3">FL966</strain>
    </source>
</reference>
<evidence type="ECO:0000313" key="3">
    <source>
        <dbReference type="EMBL" id="CAG8760166.1"/>
    </source>
</evidence>
<dbReference type="InterPro" id="IPR052579">
    <property type="entry name" value="Zinc_finger_SWIM"/>
</dbReference>
<comment type="caution">
    <text evidence="3">The sequence shown here is derived from an EMBL/GenBank/DDBJ whole genome shotgun (WGS) entry which is preliminary data.</text>
</comment>
<feature type="region of interest" description="Disordered" evidence="1">
    <location>
        <begin position="198"/>
        <end position="228"/>
    </location>
</feature>
<dbReference type="PANTHER" id="PTHR31569">
    <property type="entry name" value="SWIM-TYPE DOMAIN-CONTAINING PROTEIN"/>
    <property type="match status" value="1"/>
</dbReference>
<gene>
    <name evidence="3" type="ORF">CPELLU_LOCUS15252</name>
</gene>
<evidence type="ECO:0000259" key="2">
    <source>
        <dbReference type="Pfam" id="PF10551"/>
    </source>
</evidence>
<sequence length="228" mass="26062">MLLLNVVDITSFNTTFFSCFVFMKGEEKDDYKWALTNIIRIFDEEKLSIIMTGKELALMNALEMILPNSTNLLCVWHISKNILKNYKLQFLKEMEEGRTTVTSRIEGLHATLKAYLQMFKEDLHHVYIAISLVATNQKKKLDTMIASKCIRILAFAINNSLYRNIKEWPEFQQLAVQDTLKSIIDKLSMALQNPGIVCTKGHPSGAPNNQKVNSTKRDPSGFELVDPK</sequence>
<feature type="compositionally biased region" description="Basic and acidic residues" evidence="1">
    <location>
        <begin position="215"/>
        <end position="228"/>
    </location>
</feature>
<proteinExistence type="predicted"/>
<feature type="domain" description="MULE transposase" evidence="2">
    <location>
        <begin position="1"/>
        <end position="81"/>
    </location>
</feature>
<accession>A0A9N9J204</accession>
<dbReference type="AlphaFoldDB" id="A0A9N9J204"/>
<dbReference type="Pfam" id="PF10551">
    <property type="entry name" value="MULE"/>
    <property type="match status" value="1"/>
</dbReference>
<evidence type="ECO:0000256" key="1">
    <source>
        <dbReference type="SAM" id="MobiDB-lite"/>
    </source>
</evidence>
<keyword evidence="4" id="KW-1185">Reference proteome</keyword>
<dbReference type="InterPro" id="IPR018289">
    <property type="entry name" value="MULE_transposase_dom"/>
</dbReference>
<organism evidence="3 4">
    <name type="scientific">Cetraspora pellucida</name>
    <dbReference type="NCBI Taxonomy" id="1433469"/>
    <lineage>
        <taxon>Eukaryota</taxon>
        <taxon>Fungi</taxon>
        <taxon>Fungi incertae sedis</taxon>
        <taxon>Mucoromycota</taxon>
        <taxon>Glomeromycotina</taxon>
        <taxon>Glomeromycetes</taxon>
        <taxon>Diversisporales</taxon>
        <taxon>Gigasporaceae</taxon>
        <taxon>Cetraspora</taxon>
    </lineage>
</organism>